<organism evidence="1 2">
    <name type="scientific">Actinomycetospora rhizophila</name>
    <dbReference type="NCBI Taxonomy" id="1416876"/>
    <lineage>
        <taxon>Bacteria</taxon>
        <taxon>Bacillati</taxon>
        <taxon>Actinomycetota</taxon>
        <taxon>Actinomycetes</taxon>
        <taxon>Pseudonocardiales</taxon>
        <taxon>Pseudonocardiaceae</taxon>
        <taxon>Actinomycetospora</taxon>
    </lineage>
</organism>
<name>A0ABV9Z5E4_9PSEU</name>
<keyword evidence="2" id="KW-1185">Reference proteome</keyword>
<reference evidence="2" key="1">
    <citation type="journal article" date="2019" name="Int. J. Syst. Evol. Microbiol.">
        <title>The Global Catalogue of Microorganisms (GCM) 10K type strain sequencing project: providing services to taxonomists for standard genome sequencing and annotation.</title>
        <authorList>
            <consortium name="The Broad Institute Genomics Platform"/>
            <consortium name="The Broad Institute Genome Sequencing Center for Infectious Disease"/>
            <person name="Wu L."/>
            <person name="Ma J."/>
        </authorList>
    </citation>
    <scope>NUCLEOTIDE SEQUENCE [LARGE SCALE GENOMIC DNA]</scope>
    <source>
        <strain evidence="2">XZYJ18</strain>
    </source>
</reference>
<dbReference type="Proteomes" id="UP001596175">
    <property type="component" value="Unassembled WGS sequence"/>
</dbReference>
<dbReference type="EMBL" id="JBHSKG010000001">
    <property type="protein sequence ID" value="MFC5136733.1"/>
    <property type="molecule type" value="Genomic_DNA"/>
</dbReference>
<evidence type="ECO:0000313" key="1">
    <source>
        <dbReference type="EMBL" id="MFC5136733.1"/>
    </source>
</evidence>
<sequence length="68" mass="7466">MMPVRCEIHVRGRLSPEVSDSFEEFAISEAPSQTLVVGEVEDSAELARLLARTQALGLTVLSLRTVPR</sequence>
<comment type="caution">
    <text evidence="1">The sequence shown here is derived from an EMBL/GenBank/DDBJ whole genome shotgun (WGS) entry which is preliminary data.</text>
</comment>
<gene>
    <name evidence="1" type="ORF">ACFPK1_00680</name>
</gene>
<dbReference type="RefSeq" id="WP_378018973.1">
    <property type="nucleotide sequence ID" value="NZ_JBHSKG010000001.1"/>
</dbReference>
<evidence type="ECO:0000313" key="2">
    <source>
        <dbReference type="Proteomes" id="UP001596175"/>
    </source>
</evidence>
<proteinExistence type="predicted"/>
<accession>A0ABV9Z5E4</accession>
<protein>
    <submittedName>
        <fullName evidence="1">Uncharacterized protein</fullName>
    </submittedName>
</protein>